<dbReference type="PANTHER" id="PTHR47953:SF19">
    <property type="entry name" value="OS06G0641600 PROTEIN"/>
    <property type="match status" value="1"/>
</dbReference>
<dbReference type="STRING" id="888268.A0A1E5VT89"/>
<dbReference type="InterPro" id="IPR036396">
    <property type="entry name" value="Cyt_P450_sf"/>
</dbReference>
<dbReference type="AlphaFoldDB" id="A0A1E5VT89"/>
<evidence type="ECO:0000313" key="14">
    <source>
        <dbReference type="EMBL" id="OEL28333.1"/>
    </source>
</evidence>
<dbReference type="InterPro" id="IPR001128">
    <property type="entry name" value="Cyt_P450"/>
</dbReference>
<evidence type="ECO:0000256" key="10">
    <source>
        <dbReference type="ARBA" id="ARBA00023033"/>
    </source>
</evidence>
<dbReference type="InterPro" id="IPR052306">
    <property type="entry name" value="CYP450_71D"/>
</dbReference>
<evidence type="ECO:0000256" key="13">
    <source>
        <dbReference type="RuleBase" id="RU000461"/>
    </source>
</evidence>
<dbReference type="OrthoDB" id="755778at2759"/>
<dbReference type="EMBL" id="LWDX02030288">
    <property type="protein sequence ID" value="OEL28333.1"/>
    <property type="molecule type" value="Genomic_DNA"/>
</dbReference>
<comment type="subcellular location">
    <subcellularLocation>
        <location evidence="2">Membrane</location>
        <topology evidence="2">Single-pass membrane protein</topology>
    </subcellularLocation>
</comment>
<keyword evidence="8 13" id="KW-0560">Oxidoreductase</keyword>
<dbReference type="PANTHER" id="PTHR47953">
    <property type="entry name" value="OS08G0105600 PROTEIN"/>
    <property type="match status" value="1"/>
</dbReference>
<dbReference type="InterPro" id="IPR002401">
    <property type="entry name" value="Cyt_P450_E_grp-I"/>
</dbReference>
<dbReference type="GO" id="GO:0020037">
    <property type="term" value="F:heme binding"/>
    <property type="evidence" value="ECO:0007669"/>
    <property type="project" value="InterPro"/>
</dbReference>
<evidence type="ECO:0000256" key="4">
    <source>
        <dbReference type="ARBA" id="ARBA00022617"/>
    </source>
</evidence>
<gene>
    <name evidence="14" type="ORF">BAE44_0010648</name>
</gene>
<dbReference type="GO" id="GO:0016020">
    <property type="term" value="C:membrane"/>
    <property type="evidence" value="ECO:0007669"/>
    <property type="project" value="UniProtKB-SubCell"/>
</dbReference>
<dbReference type="SUPFAM" id="SSF48264">
    <property type="entry name" value="Cytochrome P450"/>
    <property type="match status" value="1"/>
</dbReference>
<reference evidence="14 15" key="1">
    <citation type="submission" date="2016-09" db="EMBL/GenBank/DDBJ databases">
        <title>The draft genome of Dichanthelium oligosanthes: A C3 panicoid grass species.</title>
        <authorList>
            <person name="Studer A.J."/>
            <person name="Schnable J.C."/>
            <person name="Brutnell T.P."/>
        </authorList>
    </citation>
    <scope>NUCLEOTIDE SEQUENCE [LARGE SCALE GENOMIC DNA]</scope>
    <source>
        <strain evidence="15">cv. Kellogg 1175</strain>
        <tissue evidence="14">Leaf</tissue>
    </source>
</reference>
<dbReference type="GO" id="GO:0005506">
    <property type="term" value="F:iron ion binding"/>
    <property type="evidence" value="ECO:0007669"/>
    <property type="project" value="InterPro"/>
</dbReference>
<feature type="binding site" description="axial binding residue" evidence="12">
    <location>
        <position position="96"/>
    </location>
    <ligand>
        <name>heme</name>
        <dbReference type="ChEBI" id="CHEBI:30413"/>
    </ligand>
    <ligandPart>
        <name>Fe</name>
        <dbReference type="ChEBI" id="CHEBI:18248"/>
    </ligandPart>
</feature>
<evidence type="ECO:0000256" key="12">
    <source>
        <dbReference type="PIRSR" id="PIRSR602401-1"/>
    </source>
</evidence>
<accession>A0A1E5VT89</accession>
<dbReference type="Gene3D" id="1.10.630.10">
    <property type="entry name" value="Cytochrome P450"/>
    <property type="match status" value="2"/>
</dbReference>
<comment type="similarity">
    <text evidence="3 13">Belongs to the cytochrome P450 family.</text>
</comment>
<proteinExistence type="inferred from homology"/>
<dbReference type="PROSITE" id="PS00086">
    <property type="entry name" value="CYTOCHROME_P450"/>
    <property type="match status" value="1"/>
</dbReference>
<evidence type="ECO:0000256" key="1">
    <source>
        <dbReference type="ARBA" id="ARBA00001971"/>
    </source>
</evidence>
<sequence length="162" mass="17846">MEKAQAEVCAKLQGKPSVTEDDLHDLKYLKLVIKETKDAPSVAIAVAKGVHGGPQGTPSTGTTLTRSRPERFEDGKIDFKGMDFEFIPFGAGRRLCPGMTFAQPIMELVLASLLCHFDWKLPGGMEPSELDMTEKMAMIVRRKSDLYLHPVVRVPVPPQIAP</sequence>
<dbReference type="GO" id="GO:0004497">
    <property type="term" value="F:monooxygenase activity"/>
    <property type="evidence" value="ECO:0007669"/>
    <property type="project" value="UniProtKB-KW"/>
</dbReference>
<keyword evidence="10 13" id="KW-0503">Monooxygenase</keyword>
<evidence type="ECO:0000256" key="9">
    <source>
        <dbReference type="ARBA" id="ARBA00023004"/>
    </source>
</evidence>
<evidence type="ECO:0000313" key="15">
    <source>
        <dbReference type="Proteomes" id="UP000095767"/>
    </source>
</evidence>
<evidence type="ECO:0000256" key="5">
    <source>
        <dbReference type="ARBA" id="ARBA00022692"/>
    </source>
</evidence>
<name>A0A1E5VT89_9POAL</name>
<evidence type="ECO:0000256" key="7">
    <source>
        <dbReference type="ARBA" id="ARBA00022989"/>
    </source>
</evidence>
<keyword evidence="4 12" id="KW-0349">Heme</keyword>
<keyword evidence="11" id="KW-0472">Membrane</keyword>
<evidence type="ECO:0000256" key="8">
    <source>
        <dbReference type="ARBA" id="ARBA00023002"/>
    </source>
</evidence>
<evidence type="ECO:0000256" key="2">
    <source>
        <dbReference type="ARBA" id="ARBA00004167"/>
    </source>
</evidence>
<comment type="caution">
    <text evidence="14">The sequence shown here is derived from an EMBL/GenBank/DDBJ whole genome shotgun (WGS) entry which is preliminary data.</text>
</comment>
<evidence type="ECO:0000256" key="6">
    <source>
        <dbReference type="ARBA" id="ARBA00022723"/>
    </source>
</evidence>
<keyword evidence="9 12" id="KW-0408">Iron</keyword>
<comment type="cofactor">
    <cofactor evidence="1 12">
        <name>heme</name>
        <dbReference type="ChEBI" id="CHEBI:30413"/>
    </cofactor>
</comment>
<dbReference type="Proteomes" id="UP000095767">
    <property type="component" value="Unassembled WGS sequence"/>
</dbReference>
<keyword evidence="6 12" id="KW-0479">Metal-binding</keyword>
<evidence type="ECO:0000256" key="3">
    <source>
        <dbReference type="ARBA" id="ARBA00010617"/>
    </source>
</evidence>
<organism evidence="14 15">
    <name type="scientific">Dichanthelium oligosanthes</name>
    <dbReference type="NCBI Taxonomy" id="888268"/>
    <lineage>
        <taxon>Eukaryota</taxon>
        <taxon>Viridiplantae</taxon>
        <taxon>Streptophyta</taxon>
        <taxon>Embryophyta</taxon>
        <taxon>Tracheophyta</taxon>
        <taxon>Spermatophyta</taxon>
        <taxon>Magnoliopsida</taxon>
        <taxon>Liliopsida</taxon>
        <taxon>Poales</taxon>
        <taxon>Poaceae</taxon>
        <taxon>PACMAD clade</taxon>
        <taxon>Panicoideae</taxon>
        <taxon>Panicodae</taxon>
        <taxon>Paniceae</taxon>
        <taxon>Dichantheliinae</taxon>
        <taxon>Dichanthelium</taxon>
    </lineage>
</organism>
<keyword evidence="5" id="KW-0812">Transmembrane</keyword>
<dbReference type="Pfam" id="PF00067">
    <property type="entry name" value="p450"/>
    <property type="match status" value="1"/>
</dbReference>
<dbReference type="GO" id="GO:0016705">
    <property type="term" value="F:oxidoreductase activity, acting on paired donors, with incorporation or reduction of molecular oxygen"/>
    <property type="evidence" value="ECO:0007669"/>
    <property type="project" value="InterPro"/>
</dbReference>
<evidence type="ECO:0000256" key="11">
    <source>
        <dbReference type="ARBA" id="ARBA00023136"/>
    </source>
</evidence>
<protein>
    <submittedName>
        <fullName evidence="14">Cytochrome P450 71D10</fullName>
    </submittedName>
</protein>
<dbReference type="InterPro" id="IPR017972">
    <property type="entry name" value="Cyt_P450_CS"/>
</dbReference>
<dbReference type="PRINTS" id="PR00463">
    <property type="entry name" value="EP450I"/>
</dbReference>
<keyword evidence="7" id="KW-1133">Transmembrane helix</keyword>
<keyword evidence="15" id="KW-1185">Reference proteome</keyword>